<dbReference type="GO" id="GO:0005783">
    <property type="term" value="C:endoplasmic reticulum"/>
    <property type="evidence" value="ECO:0007669"/>
    <property type="project" value="TreeGrafter"/>
</dbReference>
<dbReference type="GO" id="GO:0016020">
    <property type="term" value="C:membrane"/>
    <property type="evidence" value="ECO:0007669"/>
    <property type="project" value="InterPro"/>
</dbReference>
<protein>
    <submittedName>
        <fullName evidence="1">PIGQ</fullName>
    </submittedName>
</protein>
<dbReference type="OrthoDB" id="70250at2759"/>
<keyword evidence="2" id="KW-1185">Reference proteome</keyword>
<organism evidence="1 2">
    <name type="scientific">Lepeophtheirus salmonis</name>
    <name type="common">Salmon louse</name>
    <name type="synonym">Caligus salmonis</name>
    <dbReference type="NCBI Taxonomy" id="72036"/>
    <lineage>
        <taxon>Eukaryota</taxon>
        <taxon>Metazoa</taxon>
        <taxon>Ecdysozoa</taxon>
        <taxon>Arthropoda</taxon>
        <taxon>Crustacea</taxon>
        <taxon>Multicrustacea</taxon>
        <taxon>Hexanauplia</taxon>
        <taxon>Copepoda</taxon>
        <taxon>Siphonostomatoida</taxon>
        <taxon>Caligidae</taxon>
        <taxon>Lepeophtheirus</taxon>
    </lineage>
</organism>
<dbReference type="PANTHER" id="PTHR21329">
    <property type="entry name" value="PHOSPHATIDYLINOSITOL N-ACETYLGLUCOSAMINYLTRANSFERASE SUBUNIT Q-RELATED"/>
    <property type="match status" value="1"/>
</dbReference>
<dbReference type="Pfam" id="PF05024">
    <property type="entry name" value="Gpi1"/>
    <property type="match status" value="1"/>
</dbReference>
<reference evidence="1" key="1">
    <citation type="submission" date="2021-02" db="EMBL/GenBank/DDBJ databases">
        <authorList>
            <person name="Bekaert M."/>
        </authorList>
    </citation>
    <scope>NUCLEOTIDE SEQUENCE</scope>
    <source>
        <strain evidence="1">IoA-00</strain>
    </source>
</reference>
<dbReference type="GO" id="GO:0006506">
    <property type="term" value="P:GPI anchor biosynthetic process"/>
    <property type="evidence" value="ECO:0007669"/>
    <property type="project" value="InterPro"/>
</dbReference>
<dbReference type="InterPro" id="IPR007720">
    <property type="entry name" value="PigQ/GPI1"/>
</dbReference>
<sequence>MFLDKLNYLGEYSMTLYYLVHRATDLGYFLYSWLLPRFWISDRAFWGIFNLKEVIRKLMNAPAGLKLNRVFSKALGRFFLYHIHLWEVFIFRFSPIISVVFENGLHLIIFCGLGFQICMVLDIFNIVTFHVRCFHIYARRLLISQSCAIKSLWRLFLGTLAFTIALFLYPTTLTYFVVFKTLERAVLAVNVTLEIAIQVLQITYWLQLEVT</sequence>
<proteinExistence type="predicted"/>
<evidence type="ECO:0000313" key="1">
    <source>
        <dbReference type="EMBL" id="CAF2972167.1"/>
    </source>
</evidence>
<dbReference type="EMBL" id="HG994585">
    <property type="protein sequence ID" value="CAF2972167.1"/>
    <property type="molecule type" value="Genomic_DNA"/>
</dbReference>
<name>A0A7R8CYX6_LEPSM</name>
<dbReference type="AlphaFoldDB" id="A0A7R8CYX6"/>
<accession>A0A7R8CYX6</accession>
<gene>
    <name evidence="1" type="ORF">LSAA_12425</name>
</gene>
<evidence type="ECO:0000313" key="2">
    <source>
        <dbReference type="Proteomes" id="UP000675881"/>
    </source>
</evidence>
<dbReference type="PANTHER" id="PTHR21329:SF3">
    <property type="entry name" value="PHOSPHATIDYLINOSITOL N-ACETYLGLUCOSAMINYLTRANSFERASE SUBUNIT Q"/>
    <property type="match status" value="1"/>
</dbReference>
<dbReference type="Proteomes" id="UP000675881">
    <property type="component" value="Chromosome 6"/>
</dbReference>